<organism evidence="2 3">
    <name type="scientific">Nocardia pulmonis</name>
    <dbReference type="NCBI Taxonomy" id="2951408"/>
    <lineage>
        <taxon>Bacteria</taxon>
        <taxon>Bacillati</taxon>
        <taxon>Actinomycetota</taxon>
        <taxon>Actinomycetes</taxon>
        <taxon>Mycobacteriales</taxon>
        <taxon>Nocardiaceae</taxon>
        <taxon>Nocardia</taxon>
    </lineage>
</organism>
<comment type="caution">
    <text evidence="2">The sequence shown here is derived from an EMBL/GenBank/DDBJ whole genome shotgun (WGS) entry which is preliminary data.</text>
</comment>
<name>A0A9X2EB11_9NOCA</name>
<dbReference type="InterPro" id="IPR032407">
    <property type="entry name" value="MHB"/>
</dbReference>
<gene>
    <name evidence="2" type="ORF">NDR86_26070</name>
</gene>
<protein>
    <submittedName>
        <fullName evidence="2">Hemophore-related protein</fullName>
    </submittedName>
</protein>
<dbReference type="RefSeq" id="WP_251915496.1">
    <property type="nucleotide sequence ID" value="NZ_JAMRXG010000012.1"/>
</dbReference>
<proteinExistence type="predicted"/>
<keyword evidence="3" id="KW-1185">Reference proteome</keyword>
<dbReference type="NCBIfam" id="TIGR04529">
    <property type="entry name" value="MTB_hemophore"/>
    <property type="match status" value="1"/>
</dbReference>
<keyword evidence="1" id="KW-0732">Signal</keyword>
<evidence type="ECO:0000313" key="2">
    <source>
        <dbReference type="EMBL" id="MCM6776961.1"/>
    </source>
</evidence>
<evidence type="ECO:0000256" key="1">
    <source>
        <dbReference type="SAM" id="SignalP"/>
    </source>
</evidence>
<dbReference type="Proteomes" id="UP001139157">
    <property type="component" value="Unassembled WGS sequence"/>
</dbReference>
<evidence type="ECO:0000313" key="3">
    <source>
        <dbReference type="Proteomes" id="UP001139157"/>
    </source>
</evidence>
<reference evidence="2" key="1">
    <citation type="submission" date="2022-06" db="EMBL/GenBank/DDBJ databases">
        <title>Novel species in genus nocardia.</title>
        <authorList>
            <person name="Li F."/>
        </authorList>
    </citation>
    <scope>NUCLEOTIDE SEQUENCE</scope>
    <source>
        <strain evidence="2">CDC141</strain>
    </source>
</reference>
<feature type="chain" id="PRO_5040769739" evidence="1">
    <location>
        <begin position="23"/>
        <end position="138"/>
    </location>
</feature>
<dbReference type="EMBL" id="JAMRXG010000012">
    <property type="protein sequence ID" value="MCM6776961.1"/>
    <property type="molecule type" value="Genomic_DNA"/>
</dbReference>
<dbReference type="GO" id="GO:0020037">
    <property type="term" value="F:heme binding"/>
    <property type="evidence" value="ECO:0007669"/>
    <property type="project" value="InterPro"/>
</dbReference>
<feature type="signal peptide" evidence="1">
    <location>
        <begin position="1"/>
        <end position="22"/>
    </location>
</feature>
<sequence>MRMTHTRTAVAALVMGAFTAGAALFGSGIASGDIIDDAKPLMTSSCSFAQVDAALHDVAPESAQRLDAAPVYKTMLQMTLSQPSDMRQQAYQQLSAGKGFMSELLDVSAAKPDLGPALRKAAEVCHQYPMPGSSTPAR</sequence>
<accession>A0A9X2EB11</accession>
<dbReference type="AlphaFoldDB" id="A0A9X2EB11"/>